<dbReference type="SUPFAM" id="SSF81606">
    <property type="entry name" value="PP2C-like"/>
    <property type="match status" value="1"/>
</dbReference>
<comment type="cofactor">
    <cofactor evidence="1">
        <name>Mn(2+)</name>
        <dbReference type="ChEBI" id="CHEBI:29035"/>
    </cofactor>
</comment>
<keyword evidence="4" id="KW-1185">Reference proteome</keyword>
<keyword evidence="1" id="KW-0904">Protein phosphatase</keyword>
<dbReference type="GO" id="GO:0004722">
    <property type="term" value="F:protein serine/threonine phosphatase activity"/>
    <property type="evidence" value="ECO:0007669"/>
    <property type="project" value="UniProtKB-EC"/>
</dbReference>
<dbReference type="PROSITE" id="PS51746">
    <property type="entry name" value="PPM_2"/>
    <property type="match status" value="1"/>
</dbReference>
<keyword evidence="1" id="KW-0479">Metal-binding</keyword>
<accession>A0AA86VSM6</accession>
<evidence type="ECO:0000259" key="2">
    <source>
        <dbReference type="PROSITE" id="PS51746"/>
    </source>
</evidence>
<dbReference type="PANTHER" id="PTHR12320:SF1">
    <property type="entry name" value="PROTEIN PHOSPHATASE PTC7 HOMOLOG"/>
    <property type="match status" value="1"/>
</dbReference>
<dbReference type="Proteomes" id="UP001189624">
    <property type="component" value="Chromosome 6"/>
</dbReference>
<keyword evidence="1" id="KW-0464">Manganese</keyword>
<dbReference type="PANTHER" id="PTHR12320">
    <property type="entry name" value="PROTEIN PHOSPHATASE 2C"/>
    <property type="match status" value="1"/>
</dbReference>
<name>A0AA86VSM6_9FABA</name>
<dbReference type="Pfam" id="PF00481">
    <property type="entry name" value="PP2C"/>
    <property type="match status" value="1"/>
</dbReference>
<dbReference type="InterPro" id="IPR039123">
    <property type="entry name" value="PPTC7"/>
</dbReference>
<dbReference type="InterPro" id="IPR001932">
    <property type="entry name" value="PPM-type_phosphatase-like_dom"/>
</dbReference>
<comment type="catalytic activity">
    <reaction evidence="1">
        <text>O-phospho-L-seryl-[protein] + H2O = L-seryl-[protein] + phosphate</text>
        <dbReference type="Rhea" id="RHEA:20629"/>
        <dbReference type="Rhea" id="RHEA-COMP:9863"/>
        <dbReference type="Rhea" id="RHEA-COMP:11604"/>
        <dbReference type="ChEBI" id="CHEBI:15377"/>
        <dbReference type="ChEBI" id="CHEBI:29999"/>
        <dbReference type="ChEBI" id="CHEBI:43474"/>
        <dbReference type="ChEBI" id="CHEBI:83421"/>
        <dbReference type="EC" id="3.1.3.16"/>
    </reaction>
</comment>
<evidence type="ECO:0000313" key="3">
    <source>
        <dbReference type="EMBL" id="CAJ1963509.1"/>
    </source>
</evidence>
<proteinExistence type="inferred from homology"/>
<comment type="similarity">
    <text evidence="1">Belongs to the PP2C family.</text>
</comment>
<protein>
    <recommendedName>
        <fullName evidence="1">Protein phosphatase</fullName>
        <ecNumber evidence="1">3.1.3.16</ecNumber>
    </recommendedName>
</protein>
<keyword evidence="1" id="KW-0460">Magnesium</keyword>
<keyword evidence="1" id="KW-0378">Hydrolase</keyword>
<reference evidence="3" key="1">
    <citation type="submission" date="2023-10" db="EMBL/GenBank/DDBJ databases">
        <authorList>
            <person name="Domelevo Entfellner J.-B."/>
        </authorList>
    </citation>
    <scope>NUCLEOTIDE SEQUENCE</scope>
</reference>
<dbReference type="EC" id="3.1.3.16" evidence="1"/>
<evidence type="ECO:0000313" key="4">
    <source>
        <dbReference type="Proteomes" id="UP001189624"/>
    </source>
</evidence>
<gene>
    <name evidence="3" type="ORF">AYBTSS11_LOCUS19813</name>
</gene>
<dbReference type="EMBL" id="OY731403">
    <property type="protein sequence ID" value="CAJ1963509.1"/>
    <property type="molecule type" value="Genomic_DNA"/>
</dbReference>
<dbReference type="GO" id="GO:0009507">
    <property type="term" value="C:chloroplast"/>
    <property type="evidence" value="ECO:0007669"/>
    <property type="project" value="TreeGrafter"/>
</dbReference>
<comment type="cofactor">
    <cofactor evidence="1">
        <name>Mg(2+)</name>
        <dbReference type="ChEBI" id="CHEBI:18420"/>
    </cofactor>
</comment>
<evidence type="ECO:0000256" key="1">
    <source>
        <dbReference type="RuleBase" id="RU366020"/>
    </source>
</evidence>
<sequence>MEEQDRVLHVANVGNTGFIIIRDGSIFKKSTPMFHEFNFPIQIVKGDDLSELIEGYTIDLHDGDVIVTATNGLFDNLYEQEIASIISKTLQASLKPQEIAEFLAMRALEVGRSTSIRSPFSDEAQALGYVGYVGGKLDDTQSQVTDTQ</sequence>
<comment type="catalytic activity">
    <reaction evidence="1">
        <text>O-phospho-L-threonyl-[protein] + H2O = L-threonyl-[protein] + phosphate</text>
        <dbReference type="Rhea" id="RHEA:47004"/>
        <dbReference type="Rhea" id="RHEA-COMP:11060"/>
        <dbReference type="Rhea" id="RHEA-COMP:11605"/>
        <dbReference type="ChEBI" id="CHEBI:15377"/>
        <dbReference type="ChEBI" id="CHEBI:30013"/>
        <dbReference type="ChEBI" id="CHEBI:43474"/>
        <dbReference type="ChEBI" id="CHEBI:61977"/>
        <dbReference type="EC" id="3.1.3.16"/>
    </reaction>
</comment>
<dbReference type="GO" id="GO:0046872">
    <property type="term" value="F:metal ion binding"/>
    <property type="evidence" value="ECO:0007669"/>
    <property type="project" value="UniProtKB-UniRule"/>
</dbReference>
<organism evidence="3 4">
    <name type="scientific">Sphenostylis stenocarpa</name>
    <dbReference type="NCBI Taxonomy" id="92480"/>
    <lineage>
        <taxon>Eukaryota</taxon>
        <taxon>Viridiplantae</taxon>
        <taxon>Streptophyta</taxon>
        <taxon>Embryophyta</taxon>
        <taxon>Tracheophyta</taxon>
        <taxon>Spermatophyta</taxon>
        <taxon>Magnoliopsida</taxon>
        <taxon>eudicotyledons</taxon>
        <taxon>Gunneridae</taxon>
        <taxon>Pentapetalae</taxon>
        <taxon>rosids</taxon>
        <taxon>fabids</taxon>
        <taxon>Fabales</taxon>
        <taxon>Fabaceae</taxon>
        <taxon>Papilionoideae</taxon>
        <taxon>50 kb inversion clade</taxon>
        <taxon>NPAAA clade</taxon>
        <taxon>indigoferoid/millettioid clade</taxon>
        <taxon>Phaseoleae</taxon>
        <taxon>Sphenostylis</taxon>
    </lineage>
</organism>
<dbReference type="InterPro" id="IPR036457">
    <property type="entry name" value="PPM-type-like_dom_sf"/>
</dbReference>
<dbReference type="Gene3D" id="3.60.40.10">
    <property type="entry name" value="PPM-type phosphatase domain"/>
    <property type="match status" value="1"/>
</dbReference>
<dbReference type="Gramene" id="rna-AYBTSS11_LOCUS19813">
    <property type="protein sequence ID" value="CAJ1963509.1"/>
    <property type="gene ID" value="gene-AYBTSS11_LOCUS19813"/>
</dbReference>
<dbReference type="AlphaFoldDB" id="A0AA86VSM6"/>
<feature type="domain" description="PPM-type phosphatase" evidence="2">
    <location>
        <begin position="1"/>
        <end position="130"/>
    </location>
</feature>